<comment type="caution">
    <text evidence="1">The sequence shown here is derived from an EMBL/GenBank/DDBJ whole genome shotgun (WGS) entry which is preliminary data.</text>
</comment>
<sequence>MLAVGVGAAADELAVASAFDLQGRTAERTGASLHDLGRLLLRLVGVEIAGVVAVRIVGAADEAAVAPEPDRELAAALGAGLVDALLGHVAALDVLLGVVDQILEGSPELLQERDPLPLAARDRVQIVLEPGGEVVVDVGGEILGQELVDHPPDVGRHEPLLVEHHVLAILQGGDDGGIGGRPADPELLQRLDQRCLRIARRRLGEVLLGADPEQIHQIALLEIGQHAVLVVVGALGVVAALEIDAHEPGLGDHGTGRPQQIARPGAQVDRHLVDEGMRHLAGQGALPDELVELGLLDRQMGLDRRGLTQDGGRTDGLVGLLGVLRLGLVVTGLLGKIRLAIAFGDEGPDLAQGLLGQIDRVGSHVGDETHGAAADVDALVELLGHAHGALGREPQLARRLLLQGRGDEGRRRKALALLALDLFDLELAVGRALEFRLDLVGTRLVGDAELLDLLAAEGRQLGAEGLRVLARVRLDGPVLLADECLDLALALADQTQRRTLHPTGRQSAPDLLPQQWRQIEADQIVERPSGLLGVDQIVGEAARIGDGVLDGPLGDLVEHDTVHGPLAELSAALEQLVEMPGDGLALAVRVGREIERLGLLELLGDRLDVLLVAIDDLVLHGEAMIRIDRPLLRNQVADVPIGGDHLEVGSEVLLDGLGLGRRFDDDEVHSGFWLGLTCLSLG</sequence>
<gene>
    <name evidence="1" type="ORF">D779_1359</name>
</gene>
<proteinExistence type="predicted"/>
<dbReference type="PATRIC" id="fig|1249627.3.peg.1808"/>
<protein>
    <recommendedName>
        <fullName evidence="3">NAD-specific glutamate dehydrogenase</fullName>
    </recommendedName>
</protein>
<name>W9VYD7_9GAMM</name>
<dbReference type="eggNOG" id="ENOG50341FK">
    <property type="taxonomic scope" value="Bacteria"/>
</dbReference>
<dbReference type="AlphaFoldDB" id="W9VYD7"/>
<keyword evidence="2" id="KW-1185">Reference proteome</keyword>
<evidence type="ECO:0000313" key="1">
    <source>
        <dbReference type="EMBL" id="EXJ15395.1"/>
    </source>
</evidence>
<organism evidence="1 2">
    <name type="scientific">Imhoffiella purpurea</name>
    <dbReference type="NCBI Taxonomy" id="1249627"/>
    <lineage>
        <taxon>Bacteria</taxon>
        <taxon>Pseudomonadati</taxon>
        <taxon>Pseudomonadota</taxon>
        <taxon>Gammaproteobacteria</taxon>
        <taxon>Chromatiales</taxon>
        <taxon>Chromatiaceae</taxon>
        <taxon>Imhoffiella</taxon>
    </lineage>
</organism>
<evidence type="ECO:0008006" key="3">
    <source>
        <dbReference type="Google" id="ProtNLM"/>
    </source>
</evidence>
<evidence type="ECO:0000313" key="2">
    <source>
        <dbReference type="Proteomes" id="UP000019460"/>
    </source>
</evidence>
<dbReference type="Proteomes" id="UP000019460">
    <property type="component" value="Unassembled WGS sequence"/>
</dbReference>
<accession>W9VYD7</accession>
<dbReference type="EMBL" id="AONC01000026">
    <property type="protein sequence ID" value="EXJ15395.1"/>
    <property type="molecule type" value="Genomic_DNA"/>
</dbReference>
<reference evidence="1 2" key="1">
    <citation type="submission" date="2012-11" db="EMBL/GenBank/DDBJ databases">
        <title>Genome assembly of Thiorhodococcus sp. AK35.</title>
        <authorList>
            <person name="Nupur N."/>
            <person name="Khatri I."/>
            <person name="Subramanian S."/>
            <person name="Pinnaka A."/>
        </authorList>
    </citation>
    <scope>NUCLEOTIDE SEQUENCE [LARGE SCALE GENOMIC DNA]</scope>
    <source>
        <strain evidence="1 2">AK35</strain>
    </source>
</reference>